<dbReference type="RefSeq" id="WP_136427370.1">
    <property type="nucleotide sequence ID" value="NZ_SSSM01000004.1"/>
</dbReference>
<keyword evidence="6" id="KW-1185">Reference proteome</keyword>
<dbReference type="InterPro" id="IPR020904">
    <property type="entry name" value="Sc_DH/Rdtase_CS"/>
</dbReference>
<dbReference type="PANTHER" id="PTHR44196">
    <property type="entry name" value="DEHYDROGENASE/REDUCTASE SDR FAMILY MEMBER 7B"/>
    <property type="match status" value="1"/>
</dbReference>
<reference evidence="5 6" key="1">
    <citation type="submission" date="2019-04" db="EMBL/GenBank/DDBJ databases">
        <authorList>
            <person name="Jiang L."/>
        </authorList>
    </citation>
    <scope>NUCLEOTIDE SEQUENCE [LARGE SCALE GENOMIC DNA]</scope>
    <source>
        <strain evidence="5 6">YIM 131853</strain>
    </source>
</reference>
<proteinExistence type="inferred from homology"/>
<dbReference type="InterPro" id="IPR002347">
    <property type="entry name" value="SDR_fam"/>
</dbReference>
<dbReference type="GO" id="GO:0016491">
    <property type="term" value="F:oxidoreductase activity"/>
    <property type="evidence" value="ECO:0007669"/>
    <property type="project" value="UniProtKB-KW"/>
</dbReference>
<evidence type="ECO:0000259" key="4">
    <source>
        <dbReference type="SMART" id="SM00822"/>
    </source>
</evidence>
<dbReference type="CDD" id="cd05233">
    <property type="entry name" value="SDR_c"/>
    <property type="match status" value="1"/>
</dbReference>
<accession>A0A4S4FLB3</accession>
<evidence type="ECO:0000256" key="2">
    <source>
        <dbReference type="ARBA" id="ARBA00023002"/>
    </source>
</evidence>
<protein>
    <submittedName>
        <fullName evidence="5">SDR family oxidoreductase</fullName>
    </submittedName>
</protein>
<dbReference type="PANTHER" id="PTHR44196:SF1">
    <property type="entry name" value="DEHYDROGENASE_REDUCTASE SDR FAMILY MEMBER 7B"/>
    <property type="match status" value="1"/>
</dbReference>
<sequence>MQIDHAVILITGASSGIGAATAEAASAAGARLVLVARREDRIAALAERLPSAVAVRCDVTDLEQLRHAVQVGVDAFGGIDVLINNAGQGLHEPIEKVRADDFRAILDLNVIAPMVAMQAVVPIMRARGGGSIVNVSSGTTLMVRPGAGAYASSKAALNMLSAVARAEFAADGIAVSTVYPFITATEFHSSLRAGAGPADSGSAGLGPQPQSAEEVAAVILDLVRSGAEKADLVPKQFGGSY</sequence>
<gene>
    <name evidence="5" type="ORF">E6C64_10145</name>
</gene>
<dbReference type="PRINTS" id="PR00081">
    <property type="entry name" value="GDHRDH"/>
</dbReference>
<evidence type="ECO:0000256" key="3">
    <source>
        <dbReference type="RuleBase" id="RU000363"/>
    </source>
</evidence>
<evidence type="ECO:0000313" key="5">
    <source>
        <dbReference type="EMBL" id="THG30961.1"/>
    </source>
</evidence>
<comment type="similarity">
    <text evidence="1 3">Belongs to the short-chain dehydrogenases/reductases (SDR) family.</text>
</comment>
<dbReference type="OrthoDB" id="9792003at2"/>
<dbReference type="PROSITE" id="PS00061">
    <property type="entry name" value="ADH_SHORT"/>
    <property type="match status" value="1"/>
</dbReference>
<dbReference type="AlphaFoldDB" id="A0A4S4FLB3"/>
<organism evidence="5 6">
    <name type="scientific">Naasia lichenicola</name>
    <dbReference type="NCBI Taxonomy" id="2565933"/>
    <lineage>
        <taxon>Bacteria</taxon>
        <taxon>Bacillati</taxon>
        <taxon>Actinomycetota</taxon>
        <taxon>Actinomycetes</taxon>
        <taxon>Micrococcales</taxon>
        <taxon>Microbacteriaceae</taxon>
        <taxon>Naasia</taxon>
    </lineage>
</organism>
<name>A0A4S4FLB3_9MICO</name>
<dbReference type="Proteomes" id="UP000309133">
    <property type="component" value="Unassembled WGS sequence"/>
</dbReference>
<dbReference type="Gene3D" id="3.40.50.720">
    <property type="entry name" value="NAD(P)-binding Rossmann-like Domain"/>
    <property type="match status" value="1"/>
</dbReference>
<dbReference type="GO" id="GO:0016020">
    <property type="term" value="C:membrane"/>
    <property type="evidence" value="ECO:0007669"/>
    <property type="project" value="TreeGrafter"/>
</dbReference>
<comment type="caution">
    <text evidence="5">The sequence shown here is derived from an EMBL/GenBank/DDBJ whole genome shotgun (WGS) entry which is preliminary data.</text>
</comment>
<dbReference type="EMBL" id="SSSM01000004">
    <property type="protein sequence ID" value="THG30961.1"/>
    <property type="molecule type" value="Genomic_DNA"/>
</dbReference>
<dbReference type="InterPro" id="IPR057326">
    <property type="entry name" value="KR_dom"/>
</dbReference>
<dbReference type="SUPFAM" id="SSF51735">
    <property type="entry name" value="NAD(P)-binding Rossmann-fold domains"/>
    <property type="match status" value="1"/>
</dbReference>
<evidence type="ECO:0000256" key="1">
    <source>
        <dbReference type="ARBA" id="ARBA00006484"/>
    </source>
</evidence>
<dbReference type="SMART" id="SM00822">
    <property type="entry name" value="PKS_KR"/>
    <property type="match status" value="1"/>
</dbReference>
<dbReference type="Pfam" id="PF00106">
    <property type="entry name" value="adh_short"/>
    <property type="match status" value="1"/>
</dbReference>
<evidence type="ECO:0000313" key="6">
    <source>
        <dbReference type="Proteomes" id="UP000309133"/>
    </source>
</evidence>
<dbReference type="PRINTS" id="PR00080">
    <property type="entry name" value="SDRFAMILY"/>
</dbReference>
<dbReference type="InterPro" id="IPR036291">
    <property type="entry name" value="NAD(P)-bd_dom_sf"/>
</dbReference>
<feature type="domain" description="Ketoreductase" evidence="4">
    <location>
        <begin position="6"/>
        <end position="185"/>
    </location>
</feature>
<keyword evidence="2" id="KW-0560">Oxidoreductase</keyword>